<dbReference type="STRING" id="1296120.A0A1B9GQ56"/>
<dbReference type="PANTHER" id="PTHR28037">
    <property type="entry name" value="ALCOHOL O-ACETYLTRANSFERASE 1-RELATED"/>
    <property type="match status" value="1"/>
</dbReference>
<sequence length="578" mass="62090">MARDTPLLGLSERWSLARNNIGSPITVIYHTILPVDVITETDLQNALVRLCEVYPILLYGVDGKETSRPKYGINRSIDPRGLVKMVEVEVDRQADDLDLAELVQQSVNRGSEFDVANGPMLELQYVYPSPSSSSESGSASADRAHRAHLVLIIDHILCDGVGARNLFADLLEILSNDTKPVQMSTQPEGLPARMDDTVDLRTQPKAVSAEISARTLPGTAHEVKDGSAGSYLGKVYSQVESLVRNVLPRSAAIEPQPSASTSTLTSTTSVAETHILNYPPAPAPDYNSITTSQQFDQFSLSATELSGLLSMSKNHSVGTVHPTIHIASLIALYRAHQRRHNNTSDHRRIKFTTSIPMSERKEALGHPRSTGNYVIFHLSTDTVEPTTPFWEHARSFSNELRKNENRQAARYNLGKLADIESGRGSGTETSTSDPADESEKDGTAAAAAGDDGEPLKPSKWEDYLLGMVNDPTGPHKLSLAVSNVGIMELPTTGKLAGQGVIGDVYFTQAASAMGACVVLSIMSTRSGSLTVSFCSKKGSLPAGVFEEFVLQLKGLLQAISRGDVGEDAVASSAVPGLA</sequence>
<dbReference type="InterPro" id="IPR023213">
    <property type="entry name" value="CAT-like_dom_sf"/>
</dbReference>
<proteinExistence type="predicted"/>
<reference evidence="2 3" key="1">
    <citation type="submission" date="2013-07" db="EMBL/GenBank/DDBJ databases">
        <title>The Genome Sequence of Cryptococcus heveanensis BCC8398.</title>
        <authorList>
            <consortium name="The Broad Institute Genome Sequencing Platform"/>
            <person name="Cuomo C."/>
            <person name="Litvintseva A."/>
            <person name="Chen Y."/>
            <person name="Heitman J."/>
            <person name="Sun S."/>
            <person name="Springer D."/>
            <person name="Dromer F."/>
            <person name="Young S.K."/>
            <person name="Zeng Q."/>
            <person name="Gargeya S."/>
            <person name="Fitzgerald M."/>
            <person name="Abouelleil A."/>
            <person name="Alvarado L."/>
            <person name="Berlin A.M."/>
            <person name="Chapman S.B."/>
            <person name="Dewar J."/>
            <person name="Goldberg J."/>
            <person name="Griggs A."/>
            <person name="Gujja S."/>
            <person name="Hansen M."/>
            <person name="Howarth C."/>
            <person name="Imamovic A."/>
            <person name="Larimer J."/>
            <person name="McCowan C."/>
            <person name="Murphy C."/>
            <person name="Pearson M."/>
            <person name="Priest M."/>
            <person name="Roberts A."/>
            <person name="Saif S."/>
            <person name="Shea T."/>
            <person name="Sykes S."/>
            <person name="Wortman J."/>
            <person name="Nusbaum C."/>
            <person name="Birren B."/>
        </authorList>
    </citation>
    <scope>NUCLEOTIDE SEQUENCE [LARGE SCALE GENOMIC DNA]</scope>
    <source>
        <strain evidence="2 3">BCC8398</strain>
    </source>
</reference>
<feature type="region of interest" description="Disordered" evidence="1">
    <location>
        <begin position="414"/>
        <end position="455"/>
    </location>
</feature>
<reference evidence="3" key="2">
    <citation type="submission" date="2013-12" db="EMBL/GenBank/DDBJ databases">
        <title>Evolution of pathogenesis and genome organization in the Tremellales.</title>
        <authorList>
            <person name="Cuomo C."/>
            <person name="Litvintseva A."/>
            <person name="Heitman J."/>
            <person name="Chen Y."/>
            <person name="Sun S."/>
            <person name="Springer D."/>
            <person name="Dromer F."/>
            <person name="Young S."/>
            <person name="Zeng Q."/>
            <person name="Chapman S."/>
            <person name="Gujja S."/>
            <person name="Saif S."/>
            <person name="Birren B."/>
        </authorList>
    </citation>
    <scope>NUCLEOTIDE SEQUENCE [LARGE SCALE GENOMIC DNA]</scope>
    <source>
        <strain evidence="3">BCC8398</strain>
    </source>
</reference>
<organism evidence="2 3">
    <name type="scientific">Kwoniella heveanensis BCC8398</name>
    <dbReference type="NCBI Taxonomy" id="1296120"/>
    <lineage>
        <taxon>Eukaryota</taxon>
        <taxon>Fungi</taxon>
        <taxon>Dikarya</taxon>
        <taxon>Basidiomycota</taxon>
        <taxon>Agaricomycotina</taxon>
        <taxon>Tremellomycetes</taxon>
        <taxon>Tremellales</taxon>
        <taxon>Cryptococcaceae</taxon>
        <taxon>Kwoniella</taxon>
    </lineage>
</organism>
<keyword evidence="3" id="KW-1185">Reference proteome</keyword>
<accession>A0A1B9GQ56</accession>
<dbReference type="EMBL" id="KV700127">
    <property type="protein sequence ID" value="OCF33143.1"/>
    <property type="molecule type" value="Genomic_DNA"/>
</dbReference>
<protein>
    <recommendedName>
        <fullName evidence="4">Alcohol acetyltransferase</fullName>
    </recommendedName>
</protein>
<dbReference type="OrthoDB" id="2150604at2759"/>
<dbReference type="Proteomes" id="UP000092666">
    <property type="component" value="Unassembled WGS sequence"/>
</dbReference>
<gene>
    <name evidence="2" type="ORF">I316_05188</name>
</gene>
<evidence type="ECO:0000313" key="2">
    <source>
        <dbReference type="EMBL" id="OCF33143.1"/>
    </source>
</evidence>
<name>A0A1B9GQ56_9TREE</name>
<dbReference type="SUPFAM" id="SSF52777">
    <property type="entry name" value="CoA-dependent acyltransferases"/>
    <property type="match status" value="1"/>
</dbReference>
<dbReference type="PANTHER" id="PTHR28037:SF1">
    <property type="entry name" value="ALCOHOL O-ACETYLTRANSFERASE 1-RELATED"/>
    <property type="match status" value="1"/>
</dbReference>
<evidence type="ECO:0000256" key="1">
    <source>
        <dbReference type="SAM" id="MobiDB-lite"/>
    </source>
</evidence>
<dbReference type="Gene3D" id="3.30.559.10">
    <property type="entry name" value="Chloramphenicol acetyltransferase-like domain"/>
    <property type="match status" value="1"/>
</dbReference>
<evidence type="ECO:0000313" key="3">
    <source>
        <dbReference type="Proteomes" id="UP000092666"/>
    </source>
</evidence>
<evidence type="ECO:0008006" key="4">
    <source>
        <dbReference type="Google" id="ProtNLM"/>
    </source>
</evidence>
<dbReference type="AlphaFoldDB" id="A0A1B9GQ56"/>
<dbReference type="InterPro" id="IPR052058">
    <property type="entry name" value="Alcohol_O-acetyltransferase"/>
</dbReference>